<reference evidence="1 2" key="1">
    <citation type="submission" date="2016-10" db="EMBL/GenBank/DDBJ databases">
        <title>Genome sequence of Streptomyces sp. MUSC 1.</title>
        <authorList>
            <person name="Lee L.-H."/>
            <person name="Ser H.-L."/>
            <person name="Law J.W.-F."/>
        </authorList>
    </citation>
    <scope>NUCLEOTIDE SEQUENCE [LARGE SCALE GENOMIC DNA]</scope>
    <source>
        <strain evidence="1 2">MUSC 1</strain>
    </source>
</reference>
<dbReference type="AlphaFoldDB" id="A0A1S2PIN3"/>
<dbReference type="RefSeq" id="WP_071385412.1">
    <property type="nucleotide sequence ID" value="NZ_MLYO01000073.1"/>
</dbReference>
<dbReference type="NCBIfam" id="TIGR03882">
    <property type="entry name" value="cyclo_dehyd_2"/>
    <property type="match status" value="1"/>
</dbReference>
<dbReference type="OrthoDB" id="4426339at2"/>
<name>A0A1S2PIN3_9ACTN</name>
<dbReference type="Proteomes" id="UP000179642">
    <property type="component" value="Unassembled WGS sequence"/>
</dbReference>
<evidence type="ECO:0000313" key="2">
    <source>
        <dbReference type="Proteomes" id="UP000179642"/>
    </source>
</evidence>
<evidence type="ECO:0000313" key="1">
    <source>
        <dbReference type="EMBL" id="OIJ93607.1"/>
    </source>
</evidence>
<protein>
    <recommendedName>
        <fullName evidence="3">THIF-type NAD/FAD binding fold domain-containing protein</fullName>
    </recommendedName>
</protein>
<comment type="caution">
    <text evidence="1">The sequence shown here is derived from an EMBL/GenBank/DDBJ whole genome shotgun (WGS) entry which is preliminary data.</text>
</comment>
<sequence length="294" mass="30960">MISLAQASFLDRIDPHVVVADRGADVVVLNTFTGRVCILRGLLAELLAALLAARDSGADEVIGDEEALETLADQLRRARVLVGARGDQVRLKHPYTRVVLTGSRGAELKARIADRGPTVEVAPDLPSAELSERDLVVSLSGVHERSAQQRENLASISRGAAYLSARVGAGGTTLGPFVLPGISPCLECLWWRNSPNWGSARKEVAADVLGVNESGWTSVFAAPSADAWDHAVLLAALEVQRIASGQVPNTLANVLAADPSHARYELHPLVEVPHCRTCRLAPSPAAAGSAGDGS</sequence>
<keyword evidence="2" id="KW-1185">Reference proteome</keyword>
<organism evidence="1 2">
    <name type="scientific">Streptomyces monashensis</name>
    <dbReference type="NCBI Taxonomy" id="1678012"/>
    <lineage>
        <taxon>Bacteria</taxon>
        <taxon>Bacillati</taxon>
        <taxon>Actinomycetota</taxon>
        <taxon>Actinomycetes</taxon>
        <taxon>Kitasatosporales</taxon>
        <taxon>Streptomycetaceae</taxon>
        <taxon>Streptomyces</taxon>
    </lineage>
</organism>
<proteinExistence type="predicted"/>
<dbReference type="Gene3D" id="3.40.50.720">
    <property type="entry name" value="NAD(P)-binding Rossmann-like Domain"/>
    <property type="match status" value="1"/>
</dbReference>
<accession>A0A1S2PIN3</accession>
<dbReference type="InterPro" id="IPR022291">
    <property type="entry name" value="Bacteriocin_synth_cyclodeHase"/>
</dbReference>
<dbReference type="EMBL" id="MLYO01000073">
    <property type="protein sequence ID" value="OIJ93607.1"/>
    <property type="molecule type" value="Genomic_DNA"/>
</dbReference>
<gene>
    <name evidence="1" type="ORF">BIV23_37280</name>
</gene>
<evidence type="ECO:0008006" key="3">
    <source>
        <dbReference type="Google" id="ProtNLM"/>
    </source>
</evidence>